<gene>
    <name evidence="7" type="ORF">CR152_21825</name>
</gene>
<dbReference type="InterPro" id="IPR013324">
    <property type="entry name" value="RNA_pol_sigma_r3/r4-like"/>
</dbReference>
<sequence>MPAPAAARLLSKSWWPPSAPGWRLEAFLFGQISYERTCNWPATASPAWRPGLLVSARRSEQALIEAVGRGEPHAFDALVAPYRRRLFLLALKIVRDPADADDVVQDTLILVYGSLGTFRAQSCFYTWMFRIAYNCALGFLARRKRLLPDESGVLDDWRSVEWEVCESADPEKALAGKQMAAAMDAALDAMVPEHKTAILLHELAGMSYGQIAATMLCPVGTVRSRIASARVAIAGKLKRRGFACGQA</sequence>
<dbReference type="EMBL" id="CP024608">
    <property type="protein sequence ID" value="ATQ76866.1"/>
    <property type="molecule type" value="Genomic_DNA"/>
</dbReference>
<comment type="similarity">
    <text evidence="1">Belongs to the sigma-70 factor family. ECF subfamily.</text>
</comment>
<dbReference type="SUPFAM" id="SSF88946">
    <property type="entry name" value="Sigma2 domain of RNA polymerase sigma factors"/>
    <property type="match status" value="1"/>
</dbReference>
<protein>
    <submittedName>
        <fullName evidence="7">RNA polymerase sigma factor RpoE</fullName>
    </submittedName>
</protein>
<dbReference type="GO" id="GO:0003677">
    <property type="term" value="F:DNA binding"/>
    <property type="evidence" value="ECO:0007669"/>
    <property type="project" value="InterPro"/>
</dbReference>
<accession>A0A2D2DPI6</accession>
<keyword evidence="8" id="KW-1185">Reference proteome</keyword>
<keyword evidence="2" id="KW-0805">Transcription regulation</keyword>
<dbReference type="AlphaFoldDB" id="A0A2D2DPI6"/>
<dbReference type="GO" id="GO:0016987">
    <property type="term" value="F:sigma factor activity"/>
    <property type="evidence" value="ECO:0007669"/>
    <property type="project" value="UniProtKB-KW"/>
</dbReference>
<dbReference type="Pfam" id="PF08281">
    <property type="entry name" value="Sigma70_r4_2"/>
    <property type="match status" value="1"/>
</dbReference>
<evidence type="ECO:0000313" key="7">
    <source>
        <dbReference type="EMBL" id="ATQ76866.1"/>
    </source>
</evidence>
<dbReference type="InterPro" id="IPR036388">
    <property type="entry name" value="WH-like_DNA-bd_sf"/>
</dbReference>
<dbReference type="Proteomes" id="UP000229897">
    <property type="component" value="Chromosome"/>
</dbReference>
<organism evidence="7 8">
    <name type="scientific">Massilia violaceinigra</name>
    <dbReference type="NCBI Taxonomy" id="2045208"/>
    <lineage>
        <taxon>Bacteria</taxon>
        <taxon>Pseudomonadati</taxon>
        <taxon>Pseudomonadota</taxon>
        <taxon>Betaproteobacteria</taxon>
        <taxon>Burkholderiales</taxon>
        <taxon>Oxalobacteraceae</taxon>
        <taxon>Telluria group</taxon>
        <taxon>Massilia</taxon>
    </lineage>
</organism>
<proteinExistence type="inferred from homology"/>
<evidence type="ECO:0000256" key="1">
    <source>
        <dbReference type="ARBA" id="ARBA00010641"/>
    </source>
</evidence>
<dbReference type="InterPro" id="IPR014284">
    <property type="entry name" value="RNA_pol_sigma-70_dom"/>
</dbReference>
<dbReference type="InterPro" id="IPR013325">
    <property type="entry name" value="RNA_pol_sigma_r2"/>
</dbReference>
<evidence type="ECO:0000313" key="8">
    <source>
        <dbReference type="Proteomes" id="UP000229897"/>
    </source>
</evidence>
<dbReference type="KEGG" id="mass:CR152_21825"/>
<dbReference type="InterPro" id="IPR007627">
    <property type="entry name" value="RNA_pol_sigma70_r2"/>
</dbReference>
<dbReference type="Gene3D" id="1.10.1740.10">
    <property type="match status" value="1"/>
</dbReference>
<dbReference type="Pfam" id="PF04542">
    <property type="entry name" value="Sigma70_r2"/>
    <property type="match status" value="1"/>
</dbReference>
<feature type="domain" description="RNA polymerase sigma factor 70 region 4 type 2" evidence="6">
    <location>
        <begin position="182"/>
        <end position="232"/>
    </location>
</feature>
<name>A0A2D2DPI6_9BURK</name>
<dbReference type="Gene3D" id="1.10.10.10">
    <property type="entry name" value="Winged helix-like DNA-binding domain superfamily/Winged helix DNA-binding domain"/>
    <property type="match status" value="1"/>
</dbReference>
<evidence type="ECO:0000256" key="3">
    <source>
        <dbReference type="ARBA" id="ARBA00023082"/>
    </source>
</evidence>
<evidence type="ECO:0000259" key="5">
    <source>
        <dbReference type="Pfam" id="PF04542"/>
    </source>
</evidence>
<dbReference type="SUPFAM" id="SSF88659">
    <property type="entry name" value="Sigma3 and sigma4 domains of RNA polymerase sigma factors"/>
    <property type="match status" value="1"/>
</dbReference>
<keyword evidence="4" id="KW-0804">Transcription</keyword>
<dbReference type="InterPro" id="IPR013249">
    <property type="entry name" value="RNA_pol_sigma70_r4_t2"/>
</dbReference>
<reference evidence="7" key="1">
    <citation type="submission" date="2017-10" db="EMBL/GenBank/DDBJ databases">
        <title>Massilia psychrophilum sp. nov., a novel purple-pigmented bacterium isolated from Tianshan glacier, Xinjiang Municipality, China.</title>
        <authorList>
            <person name="Wang H."/>
        </authorList>
    </citation>
    <scope>NUCLEOTIDE SEQUENCE [LARGE SCALE GENOMIC DNA]</scope>
    <source>
        <strain evidence="7">B2</strain>
    </source>
</reference>
<evidence type="ECO:0000256" key="2">
    <source>
        <dbReference type="ARBA" id="ARBA00023015"/>
    </source>
</evidence>
<keyword evidence="3" id="KW-0731">Sigma factor</keyword>
<dbReference type="GO" id="GO:0006352">
    <property type="term" value="P:DNA-templated transcription initiation"/>
    <property type="evidence" value="ECO:0007669"/>
    <property type="project" value="InterPro"/>
</dbReference>
<evidence type="ECO:0000259" key="6">
    <source>
        <dbReference type="Pfam" id="PF08281"/>
    </source>
</evidence>
<dbReference type="InterPro" id="IPR039425">
    <property type="entry name" value="RNA_pol_sigma-70-like"/>
</dbReference>
<feature type="domain" description="RNA polymerase sigma-70 region 2" evidence="5">
    <location>
        <begin position="78"/>
        <end position="145"/>
    </location>
</feature>
<evidence type="ECO:0000256" key="4">
    <source>
        <dbReference type="ARBA" id="ARBA00023163"/>
    </source>
</evidence>
<dbReference type="PANTHER" id="PTHR43133:SF53">
    <property type="entry name" value="ECF RNA POLYMERASE SIGMA-E FACTOR"/>
    <property type="match status" value="1"/>
</dbReference>
<dbReference type="PANTHER" id="PTHR43133">
    <property type="entry name" value="RNA POLYMERASE ECF-TYPE SIGMA FACTO"/>
    <property type="match status" value="1"/>
</dbReference>
<dbReference type="NCBIfam" id="TIGR02937">
    <property type="entry name" value="sigma70-ECF"/>
    <property type="match status" value="1"/>
</dbReference>